<keyword evidence="1" id="KW-1133">Transmembrane helix</keyword>
<evidence type="ECO:0000313" key="3">
    <source>
        <dbReference type="EMBL" id="SEF58866.1"/>
    </source>
</evidence>
<dbReference type="Pfam" id="PF09335">
    <property type="entry name" value="VTT_dom"/>
    <property type="match status" value="1"/>
</dbReference>
<dbReference type="PANTHER" id="PTHR42709">
    <property type="entry name" value="ALKALINE PHOSPHATASE LIKE PROTEIN"/>
    <property type="match status" value="1"/>
</dbReference>
<dbReference type="Proteomes" id="UP000236742">
    <property type="component" value="Unassembled WGS sequence"/>
</dbReference>
<organism evidence="3 4">
    <name type="scientific">Jhaorihella thermophila</name>
    <dbReference type="NCBI Taxonomy" id="488547"/>
    <lineage>
        <taxon>Bacteria</taxon>
        <taxon>Pseudomonadati</taxon>
        <taxon>Pseudomonadota</taxon>
        <taxon>Alphaproteobacteria</taxon>
        <taxon>Rhodobacterales</taxon>
        <taxon>Paracoccaceae</taxon>
        <taxon>Jhaorihella</taxon>
    </lineage>
</organism>
<keyword evidence="4" id="KW-1185">Reference proteome</keyword>
<protein>
    <submittedName>
        <fullName evidence="3">Membrane protein YqaA, SNARE-associated domain</fullName>
    </submittedName>
</protein>
<reference evidence="3 4" key="1">
    <citation type="submission" date="2016-10" db="EMBL/GenBank/DDBJ databases">
        <authorList>
            <person name="de Groot N.N."/>
        </authorList>
    </citation>
    <scope>NUCLEOTIDE SEQUENCE [LARGE SCALE GENOMIC DNA]</scope>
    <source>
        <strain evidence="3 4">DSM 23413</strain>
    </source>
</reference>
<accession>A0A1H5T7U4</accession>
<keyword evidence="1" id="KW-0472">Membrane</keyword>
<dbReference type="InterPro" id="IPR051311">
    <property type="entry name" value="DedA_domain"/>
</dbReference>
<evidence type="ECO:0000313" key="4">
    <source>
        <dbReference type="Proteomes" id="UP000236742"/>
    </source>
</evidence>
<gene>
    <name evidence="3" type="ORF">SAMN05421751_102128</name>
</gene>
<evidence type="ECO:0000259" key="2">
    <source>
        <dbReference type="Pfam" id="PF09335"/>
    </source>
</evidence>
<feature type="domain" description="VTT" evidence="2">
    <location>
        <begin position="22"/>
        <end position="131"/>
    </location>
</feature>
<keyword evidence="1" id="KW-0812">Transmembrane</keyword>
<feature type="transmembrane region" description="Helical" evidence="1">
    <location>
        <begin position="37"/>
        <end position="58"/>
    </location>
</feature>
<dbReference type="RefSeq" id="WP_104006797.1">
    <property type="nucleotide sequence ID" value="NZ_FNVD01000002.1"/>
</dbReference>
<dbReference type="AlphaFoldDB" id="A0A1H5T7U4"/>
<dbReference type="InterPro" id="IPR032816">
    <property type="entry name" value="VTT_dom"/>
</dbReference>
<sequence length="138" mass="14992">MTTLTALAVTAFLAATILPFSSEALLAAALAAGDTDPHLAIAVAAMANTAGAVLNWWLGRYLLHWQDRRWFPFSPDQLSRASDRFNRYGTWSLLLSWVPLIGDPLTFAAGTLRVPLTLFFPLVAIGKTARYAAIGLLF</sequence>
<name>A0A1H5T7U4_9RHOB</name>
<proteinExistence type="predicted"/>
<dbReference type="OrthoDB" id="9814483at2"/>
<dbReference type="EMBL" id="FNVD01000002">
    <property type="protein sequence ID" value="SEF58866.1"/>
    <property type="molecule type" value="Genomic_DNA"/>
</dbReference>
<evidence type="ECO:0000256" key="1">
    <source>
        <dbReference type="SAM" id="Phobius"/>
    </source>
</evidence>
<dbReference type="PANTHER" id="PTHR42709:SF4">
    <property type="entry name" value="INNER MEMBRANE PROTEIN YQAA"/>
    <property type="match status" value="1"/>
</dbReference>